<protein>
    <submittedName>
        <fullName evidence="2">Uncharacterized protein</fullName>
    </submittedName>
</protein>
<sequence>MAVTPGNEQETIISYDKELKQWHYYSDVPEHNHKWDKRVEPTQRVVEPSGRISVLEGTINGTVSVNAKRVSHMTPEQRQAASERMKQLRINSKRQKQSK</sequence>
<proteinExistence type="predicted"/>
<dbReference type="PATRIC" id="fig|1423813.3.peg.832"/>
<dbReference type="Proteomes" id="UP000051733">
    <property type="component" value="Unassembled WGS sequence"/>
</dbReference>
<evidence type="ECO:0000256" key="1">
    <source>
        <dbReference type="SAM" id="MobiDB-lite"/>
    </source>
</evidence>
<keyword evidence="3" id="KW-1185">Reference proteome</keyword>
<organism evidence="2 3">
    <name type="scientific">Paucilactobacillus vaccinostercus DSM 20634</name>
    <dbReference type="NCBI Taxonomy" id="1423813"/>
    <lineage>
        <taxon>Bacteria</taxon>
        <taxon>Bacillati</taxon>
        <taxon>Bacillota</taxon>
        <taxon>Bacilli</taxon>
        <taxon>Lactobacillales</taxon>
        <taxon>Lactobacillaceae</taxon>
        <taxon>Paucilactobacillus</taxon>
    </lineage>
</organism>
<dbReference type="OrthoDB" id="2136011at2"/>
<gene>
    <name evidence="2" type="ORF">FC26_GL000816</name>
</gene>
<feature type="region of interest" description="Disordered" evidence="1">
    <location>
        <begin position="69"/>
        <end position="99"/>
    </location>
</feature>
<dbReference type="RefSeq" id="WP_057777756.1">
    <property type="nucleotide sequence ID" value="NZ_AYYY01000011.1"/>
</dbReference>
<name>A0A0R2A614_9LACO</name>
<dbReference type="STRING" id="1423813.FC26_GL000816"/>
<reference evidence="2 3" key="1">
    <citation type="journal article" date="2015" name="Genome Announc.">
        <title>Expanding the biotechnology potential of lactobacilli through comparative genomics of 213 strains and associated genera.</title>
        <authorList>
            <person name="Sun Z."/>
            <person name="Harris H.M."/>
            <person name="McCann A."/>
            <person name="Guo C."/>
            <person name="Argimon S."/>
            <person name="Zhang W."/>
            <person name="Yang X."/>
            <person name="Jeffery I.B."/>
            <person name="Cooney J.C."/>
            <person name="Kagawa T.F."/>
            <person name="Liu W."/>
            <person name="Song Y."/>
            <person name="Salvetti E."/>
            <person name="Wrobel A."/>
            <person name="Rasinkangas P."/>
            <person name="Parkhill J."/>
            <person name="Rea M.C."/>
            <person name="O'Sullivan O."/>
            <person name="Ritari J."/>
            <person name="Douillard F.P."/>
            <person name="Paul Ross R."/>
            <person name="Yang R."/>
            <person name="Briner A.E."/>
            <person name="Felis G.E."/>
            <person name="de Vos W.M."/>
            <person name="Barrangou R."/>
            <person name="Klaenhammer T.R."/>
            <person name="Caufield P.W."/>
            <person name="Cui Y."/>
            <person name="Zhang H."/>
            <person name="O'Toole P.W."/>
        </authorList>
    </citation>
    <scope>NUCLEOTIDE SEQUENCE [LARGE SCALE GENOMIC DNA]</scope>
    <source>
        <strain evidence="2 3">DSM 20634</strain>
    </source>
</reference>
<evidence type="ECO:0000313" key="2">
    <source>
        <dbReference type="EMBL" id="KRM62085.1"/>
    </source>
</evidence>
<evidence type="ECO:0000313" key="3">
    <source>
        <dbReference type="Proteomes" id="UP000051733"/>
    </source>
</evidence>
<accession>A0A0R2A614</accession>
<dbReference type="AlphaFoldDB" id="A0A0R2A614"/>
<dbReference type="EMBL" id="AYYY01000011">
    <property type="protein sequence ID" value="KRM62085.1"/>
    <property type="molecule type" value="Genomic_DNA"/>
</dbReference>
<comment type="caution">
    <text evidence="2">The sequence shown here is derived from an EMBL/GenBank/DDBJ whole genome shotgun (WGS) entry which is preliminary data.</text>
</comment>